<feature type="transmembrane region" description="Helical" evidence="1">
    <location>
        <begin position="142"/>
        <end position="164"/>
    </location>
</feature>
<dbReference type="Proteomes" id="UP000232101">
    <property type="component" value="Unassembled WGS sequence"/>
</dbReference>
<feature type="transmembrane region" description="Helical" evidence="1">
    <location>
        <begin position="267"/>
        <end position="287"/>
    </location>
</feature>
<feature type="transmembrane region" description="Helical" evidence="1">
    <location>
        <begin position="184"/>
        <end position="203"/>
    </location>
</feature>
<dbReference type="RefSeq" id="WP_100543458.1">
    <property type="nucleotide sequence ID" value="NZ_CP158849.1"/>
</dbReference>
<evidence type="ECO:0000313" key="3">
    <source>
        <dbReference type="Proteomes" id="UP000232101"/>
    </source>
</evidence>
<dbReference type="AlphaFoldDB" id="A0A2M9Q5J2"/>
<sequence length="385" mass="45296">MEHGKFTNDSIISLSNITIIKEVDEYTIGDEQRNIFFRVPIEAIYVIEEAKGYKTIEEIQNSILENKKIEIDVLDFMNTLNSLGVIYDIGPDEERKNKVIQNLGEFLFNKVTITFYTLNILLTIILLVSFPNKLFPKYQDTFVLSSIGLSLLIFFFVSWLLVFLHEGAHYLAVSATGKKMNFQLSIRWFWVVIEANMNTLWSIPREKRYIPFLAGFFIDIFIINIALISTLVINDIFVISLLKMIALIQLYKIIWQCIIFLRTDFYYVLLNYFGVSTLTKGSIAYLLRKISLKNKLFFDKLSNREKNICKRYSWLYIVSLFAICYLFLYLSFPTILYTLKTTIYNISTFTYDTFEFWDSFIVLALILFEVILWVVAAYKRYKREG</sequence>
<keyword evidence="1" id="KW-1133">Transmembrane helix</keyword>
<comment type="caution">
    <text evidence="2">The sequence shown here is derived from an EMBL/GenBank/DDBJ whole genome shotgun (WGS) entry which is preliminary data.</text>
</comment>
<dbReference type="EMBL" id="PHQY01000640">
    <property type="protein sequence ID" value="PJO43242.1"/>
    <property type="molecule type" value="Genomic_DNA"/>
</dbReference>
<evidence type="ECO:0000256" key="1">
    <source>
        <dbReference type="SAM" id="Phobius"/>
    </source>
</evidence>
<gene>
    <name evidence="2" type="ORF">CWD94_13460</name>
</gene>
<proteinExistence type="predicted"/>
<feature type="transmembrane region" description="Helical" evidence="1">
    <location>
        <begin position="209"/>
        <end position="233"/>
    </location>
</feature>
<feature type="transmembrane region" description="Helical" evidence="1">
    <location>
        <begin position="314"/>
        <end position="339"/>
    </location>
</feature>
<accession>A0A2M9Q5J2</accession>
<name>A0A2M9Q5J2_9BACI</name>
<protein>
    <submittedName>
        <fullName evidence="2">Uncharacterized protein</fullName>
    </submittedName>
</protein>
<keyword evidence="1" id="KW-0472">Membrane</keyword>
<feature type="transmembrane region" description="Helical" evidence="1">
    <location>
        <begin position="240"/>
        <end position="261"/>
    </location>
</feature>
<reference evidence="2 3" key="1">
    <citation type="submission" date="2017-11" db="EMBL/GenBank/DDBJ databases">
        <title>Bacterial isolate from king chilli rhizosphere.</title>
        <authorList>
            <person name="Takhelmayum P."/>
            <person name="Sarangthem I."/>
        </authorList>
    </citation>
    <scope>NUCLEOTIDE SEQUENCE [LARGE SCALE GENOMIC DNA]</scope>
    <source>
        <strain evidence="3">t26</strain>
    </source>
</reference>
<keyword evidence="1" id="KW-0812">Transmembrane</keyword>
<organism evidence="2 3">
    <name type="scientific">Lysinibacillus xylanilyticus</name>
    <dbReference type="NCBI Taxonomy" id="582475"/>
    <lineage>
        <taxon>Bacteria</taxon>
        <taxon>Bacillati</taxon>
        <taxon>Bacillota</taxon>
        <taxon>Bacilli</taxon>
        <taxon>Bacillales</taxon>
        <taxon>Bacillaceae</taxon>
        <taxon>Lysinibacillus</taxon>
    </lineage>
</organism>
<feature type="transmembrane region" description="Helical" evidence="1">
    <location>
        <begin position="106"/>
        <end position="130"/>
    </location>
</feature>
<feature type="transmembrane region" description="Helical" evidence="1">
    <location>
        <begin position="359"/>
        <end position="378"/>
    </location>
</feature>
<evidence type="ECO:0000313" key="2">
    <source>
        <dbReference type="EMBL" id="PJO43242.1"/>
    </source>
</evidence>